<evidence type="ECO:0000313" key="3">
    <source>
        <dbReference type="EMBL" id="KAJ7944208.1"/>
    </source>
</evidence>
<dbReference type="GO" id="GO:0002151">
    <property type="term" value="F:G-quadruplex RNA binding"/>
    <property type="evidence" value="ECO:0007669"/>
    <property type="project" value="InterPro"/>
</dbReference>
<accession>A0AAD7KQJ1</accession>
<dbReference type="Pfam" id="PF13325">
    <property type="entry name" value="MCRS_N"/>
    <property type="match status" value="1"/>
</dbReference>
<dbReference type="PANTHER" id="PTHR13233:SF13">
    <property type="entry name" value="FHA DOMAIN-CONTAINING PROTEIN"/>
    <property type="match status" value="1"/>
</dbReference>
<name>A0AAD7KQJ1_QUISA</name>
<organism evidence="3 4">
    <name type="scientific">Quillaja saponaria</name>
    <name type="common">Soap bark tree</name>
    <dbReference type="NCBI Taxonomy" id="32244"/>
    <lineage>
        <taxon>Eukaryota</taxon>
        <taxon>Viridiplantae</taxon>
        <taxon>Streptophyta</taxon>
        <taxon>Embryophyta</taxon>
        <taxon>Tracheophyta</taxon>
        <taxon>Spermatophyta</taxon>
        <taxon>Magnoliopsida</taxon>
        <taxon>eudicotyledons</taxon>
        <taxon>Gunneridae</taxon>
        <taxon>Pentapetalae</taxon>
        <taxon>rosids</taxon>
        <taxon>fabids</taxon>
        <taxon>Fabales</taxon>
        <taxon>Quillajaceae</taxon>
        <taxon>Quillaja</taxon>
    </lineage>
</organism>
<dbReference type="Pfam" id="PF00498">
    <property type="entry name" value="FHA"/>
    <property type="match status" value="1"/>
</dbReference>
<gene>
    <name evidence="3" type="ORF">O6P43_033647</name>
</gene>
<dbReference type="FunFam" id="2.60.200.20:FF:000052">
    <property type="entry name" value="Microspherule protein 1"/>
    <property type="match status" value="1"/>
</dbReference>
<dbReference type="InterPro" id="IPR000253">
    <property type="entry name" value="FHA_dom"/>
</dbReference>
<dbReference type="PANTHER" id="PTHR13233">
    <property type="entry name" value="MICROSPHERULE PROTEIN 1"/>
    <property type="match status" value="1"/>
</dbReference>
<dbReference type="GO" id="GO:0044545">
    <property type="term" value="C:NSL complex"/>
    <property type="evidence" value="ECO:0007669"/>
    <property type="project" value="TreeGrafter"/>
</dbReference>
<dbReference type="InterPro" id="IPR025999">
    <property type="entry name" value="MCRS_N"/>
</dbReference>
<dbReference type="InterPro" id="IPR008984">
    <property type="entry name" value="SMAD_FHA_dom_sf"/>
</dbReference>
<dbReference type="EMBL" id="JARAOO010000014">
    <property type="protein sequence ID" value="KAJ7944208.1"/>
    <property type="molecule type" value="Genomic_DNA"/>
</dbReference>
<protein>
    <submittedName>
        <fullName evidence="3">Forkhead-associated (FHA) domain</fullName>
    </submittedName>
</protein>
<feature type="region of interest" description="Disordered" evidence="1">
    <location>
        <begin position="453"/>
        <end position="484"/>
    </location>
</feature>
<evidence type="ECO:0000313" key="4">
    <source>
        <dbReference type="Proteomes" id="UP001163823"/>
    </source>
</evidence>
<sequence length="785" mass="86717">MELIVDIASVPPWIPEDDLLLKNSIEAGASLEALAKGAVQFSRKFTVKELRDRWRSLLYDSDTSAEASARMVNLDLSATSVQSKSNRFGIKENMVECNAKRKVESLRRQYYTMRKRIRSQLLDSFAVGLEALDDEPFIGDTFVNEGNCQNGIKVYDEPPPRNCMVGGNDQHNFGFPETSMELGKSDIENSMEHKNADKVIGHTLGDNLADYGNFSSVEEVGPSHASTDTPLWKTFKDIPPPTMPLHESLGTKGQSTEAVLILPDSLERKKMSSYGYDVVPAEMILKDKQTGDVLNDSTAISEADIPHLGTNDDELPFMDVDGKDTLDRSCDDNVGGLLVSSPSGSQEDDVPYVSEIQKLDSETHDVTTLDVSSTVVFDGIADKSDSGQVNVSSISCPELDVQFSTGAQDSCCLELKDELLPCTLNTEDPEIPCNDNIGSPARVPPSVGPPIYKDAGDLTSSSTNERNNKPEIRLKKEQNASQASNVSQIVKPNFVPVVSLNQQVGAGMKPEFPSSNRISAVLRHGINVHASPCQSRFSHSTHKSATDGLLKEEEIAAPATVREALPKAKKHNDFLEPQENASIPDQEESVSDDDIPYFSDIETMILDMDLCPTDQDSYTSREVSRYQHVDTKRTIMRLEQCAQSFTQRAIASQGALAVLYGRYLKHYIKKAEVLVGRETDDIAVDIDLGREGRANKISRRQALIKMEKNGSFILKNLGKSSIFLNGKEVASGQLRSLSSSSLIEIREMAFIFEINNKSVRRFLENTMNISEQKHTNFTWLPEEGQ</sequence>
<dbReference type="SUPFAM" id="SSF49879">
    <property type="entry name" value="SMAD/FHA domain"/>
    <property type="match status" value="1"/>
</dbReference>
<comment type="caution">
    <text evidence="3">The sequence shown here is derived from an EMBL/GenBank/DDBJ whole genome shotgun (WGS) entry which is preliminary data.</text>
</comment>
<dbReference type="GO" id="GO:0045944">
    <property type="term" value="P:positive regulation of transcription by RNA polymerase II"/>
    <property type="evidence" value="ECO:0007669"/>
    <property type="project" value="TreeGrafter"/>
</dbReference>
<feature type="compositionally biased region" description="Basic and acidic residues" evidence="1">
    <location>
        <begin position="466"/>
        <end position="478"/>
    </location>
</feature>
<reference evidence="3" key="1">
    <citation type="journal article" date="2023" name="Science">
        <title>Elucidation of the pathway for biosynthesis of saponin adjuvants from the soapbark tree.</title>
        <authorList>
            <person name="Reed J."/>
            <person name="Orme A."/>
            <person name="El-Demerdash A."/>
            <person name="Owen C."/>
            <person name="Martin L.B.B."/>
            <person name="Misra R.C."/>
            <person name="Kikuchi S."/>
            <person name="Rejzek M."/>
            <person name="Martin A.C."/>
            <person name="Harkess A."/>
            <person name="Leebens-Mack J."/>
            <person name="Louveau T."/>
            <person name="Stephenson M.J."/>
            <person name="Osbourn A."/>
        </authorList>
    </citation>
    <scope>NUCLEOTIDE SEQUENCE</scope>
    <source>
        <strain evidence="3">S10</strain>
    </source>
</reference>
<keyword evidence="4" id="KW-1185">Reference proteome</keyword>
<dbReference type="InterPro" id="IPR037912">
    <property type="entry name" value="MCRS1"/>
</dbReference>
<dbReference type="EMBL" id="JARAOO010000014">
    <property type="protein sequence ID" value="KAJ7944207.1"/>
    <property type="molecule type" value="Genomic_DNA"/>
</dbReference>
<evidence type="ECO:0000259" key="2">
    <source>
        <dbReference type="PROSITE" id="PS50006"/>
    </source>
</evidence>
<dbReference type="PROSITE" id="PS50006">
    <property type="entry name" value="FHA_DOMAIN"/>
    <property type="match status" value="1"/>
</dbReference>
<dbReference type="SMART" id="SM00240">
    <property type="entry name" value="FHA"/>
    <property type="match status" value="1"/>
</dbReference>
<evidence type="ECO:0000256" key="1">
    <source>
        <dbReference type="SAM" id="MobiDB-lite"/>
    </source>
</evidence>
<proteinExistence type="predicted"/>
<dbReference type="GO" id="GO:0071339">
    <property type="term" value="C:MLL1 complex"/>
    <property type="evidence" value="ECO:0007669"/>
    <property type="project" value="InterPro"/>
</dbReference>
<feature type="domain" description="FHA" evidence="2">
    <location>
        <begin position="673"/>
        <end position="729"/>
    </location>
</feature>
<dbReference type="AlphaFoldDB" id="A0AAD7KQJ1"/>
<dbReference type="KEGG" id="qsa:O6P43_033647"/>
<dbReference type="Gene3D" id="2.60.200.20">
    <property type="match status" value="1"/>
</dbReference>
<dbReference type="GO" id="GO:0031011">
    <property type="term" value="C:Ino80 complex"/>
    <property type="evidence" value="ECO:0007669"/>
    <property type="project" value="InterPro"/>
</dbReference>
<dbReference type="CDD" id="cd22687">
    <property type="entry name" value="FHA_MCRS1"/>
    <property type="match status" value="1"/>
</dbReference>
<dbReference type="Proteomes" id="UP001163823">
    <property type="component" value="Chromosome 14"/>
</dbReference>